<reference evidence="2 3" key="1">
    <citation type="journal article" date="2020" name="Antonie Van Leeuwenhoek">
        <title>Rhodopirellula heiligendammensis sp. nov., Rhodopirellula pilleata sp. nov., and Rhodopirellula solitaria sp. nov. isolated from natural or artificial marine surfaces in Northern Germany and California, USA, and emended description of the genus Rhodopirellula.</title>
        <authorList>
            <person name="Kallscheuer N."/>
            <person name="Wiegand S."/>
            <person name="Jogler M."/>
            <person name="Boedeker C."/>
            <person name="Peeters S.H."/>
            <person name="Rast P."/>
            <person name="Heuer A."/>
            <person name="Jetten M.S.M."/>
            <person name="Rohde M."/>
            <person name="Jogler C."/>
        </authorList>
    </citation>
    <scope>NUCLEOTIDE SEQUENCE [LARGE SCALE GENOMIC DNA]</scope>
    <source>
        <strain evidence="2 3">Poly21</strain>
    </source>
</reference>
<dbReference type="InterPro" id="IPR010982">
    <property type="entry name" value="Lambda_DNA-bd_dom_sf"/>
</dbReference>
<feature type="domain" description="HTH cro/C1-type" evidence="1">
    <location>
        <begin position="8"/>
        <end position="66"/>
    </location>
</feature>
<dbReference type="AlphaFoldDB" id="A0A5C6C979"/>
<dbReference type="GO" id="GO:0003677">
    <property type="term" value="F:DNA binding"/>
    <property type="evidence" value="ECO:0007669"/>
    <property type="project" value="InterPro"/>
</dbReference>
<dbReference type="InterPro" id="IPR001387">
    <property type="entry name" value="Cro/C1-type_HTH"/>
</dbReference>
<evidence type="ECO:0000259" key="1">
    <source>
        <dbReference type="PROSITE" id="PS50943"/>
    </source>
</evidence>
<protein>
    <submittedName>
        <fullName evidence="2">Helix-turn-helix domain protein</fullName>
    </submittedName>
</protein>
<organism evidence="2 3">
    <name type="scientific">Allorhodopirellula heiligendammensis</name>
    <dbReference type="NCBI Taxonomy" id="2714739"/>
    <lineage>
        <taxon>Bacteria</taxon>
        <taxon>Pseudomonadati</taxon>
        <taxon>Planctomycetota</taxon>
        <taxon>Planctomycetia</taxon>
        <taxon>Pirellulales</taxon>
        <taxon>Pirellulaceae</taxon>
        <taxon>Allorhodopirellula</taxon>
    </lineage>
</organism>
<keyword evidence="3" id="KW-1185">Reference proteome</keyword>
<dbReference type="Pfam" id="PF12844">
    <property type="entry name" value="HTH_19"/>
    <property type="match status" value="1"/>
</dbReference>
<dbReference type="Gene3D" id="1.10.260.40">
    <property type="entry name" value="lambda repressor-like DNA-binding domains"/>
    <property type="match status" value="1"/>
</dbReference>
<dbReference type="Proteomes" id="UP000319908">
    <property type="component" value="Unassembled WGS sequence"/>
</dbReference>
<name>A0A5C6C979_9BACT</name>
<sequence>MMEFGKRIRELRKGKQWTLRDLSKRVGVGFTYLSKIENDKLEDGHHASEQLIRKLAVELGGDEDELLLLAEKVPEPIRRRVIERPEVFRLLAELRDEELNDLAHRASRIQRQRNS</sequence>
<dbReference type="RefSeq" id="WP_302118306.1">
    <property type="nucleotide sequence ID" value="NZ_SJPU01000001.1"/>
</dbReference>
<dbReference type="SMART" id="SM00530">
    <property type="entry name" value="HTH_XRE"/>
    <property type="match status" value="1"/>
</dbReference>
<evidence type="ECO:0000313" key="3">
    <source>
        <dbReference type="Proteomes" id="UP000319908"/>
    </source>
</evidence>
<evidence type="ECO:0000313" key="2">
    <source>
        <dbReference type="EMBL" id="TWU19914.1"/>
    </source>
</evidence>
<comment type="caution">
    <text evidence="2">The sequence shown here is derived from an EMBL/GenBank/DDBJ whole genome shotgun (WGS) entry which is preliminary data.</text>
</comment>
<dbReference type="EMBL" id="SJPU01000001">
    <property type="protein sequence ID" value="TWU19914.1"/>
    <property type="molecule type" value="Genomic_DNA"/>
</dbReference>
<dbReference type="SUPFAM" id="SSF47413">
    <property type="entry name" value="lambda repressor-like DNA-binding domains"/>
    <property type="match status" value="1"/>
</dbReference>
<accession>A0A5C6C979</accession>
<gene>
    <name evidence="2" type="ORF">Poly21_20930</name>
</gene>
<proteinExistence type="predicted"/>
<dbReference type="PROSITE" id="PS50943">
    <property type="entry name" value="HTH_CROC1"/>
    <property type="match status" value="1"/>
</dbReference>
<dbReference type="CDD" id="cd00093">
    <property type="entry name" value="HTH_XRE"/>
    <property type="match status" value="1"/>
</dbReference>